<dbReference type="Proteomes" id="UP000179616">
    <property type="component" value="Unassembled WGS sequence"/>
</dbReference>
<comment type="caution">
    <text evidence="1">The sequence shown here is derived from an EMBL/GenBank/DDBJ whole genome shotgun (WGS) entry which is preliminary data.</text>
</comment>
<protein>
    <submittedName>
        <fullName evidence="1">Uncharacterized protein</fullName>
    </submittedName>
</protein>
<sequence length="236" mass="26076">MTSRRQIILRPWTILAVAVVLAVVVLGAVIGARQWTHTAAGACRLDDQSRRHAEIFATNNTAVINDPNDARLRDGLETFEEQAEDTMARNNAHAVGSTLLDGVYWSDELQQTTYERSREFHLCDVGEPHLHAVAEQVRRQFHQESVLTFEYLPQGQPGADAAIVTVPDIEVHRFHDALVADRPARDRLDGGSVTVDRTLLLVAGATDIDVARNLVTESGGDWSVASVRYGKREFVG</sequence>
<gene>
    <name evidence="1" type="ORF">BKG76_07930</name>
</gene>
<dbReference type="GeneID" id="57166730"/>
<proteinExistence type="predicted"/>
<name>A0A1S1L0L9_9MYCO</name>
<dbReference type="RefSeq" id="WP_070937176.1">
    <property type="nucleotide sequence ID" value="NZ_MLIK01000019.1"/>
</dbReference>
<dbReference type="STRING" id="948102.BKG76_07930"/>
<reference evidence="1 2" key="1">
    <citation type="submission" date="2016-10" db="EMBL/GenBank/DDBJ databases">
        <title>Evaluation of Human, Veterinary and Environmental Mycobacterium chelonae Isolates by Core Genome Phylogenomic Analysis, Targeted Gene Comparison, and Anti-microbial Susceptibility Patterns: A Tale of Mistaken Identities.</title>
        <authorList>
            <person name="Fogelson S.B."/>
            <person name="Camus A.C."/>
            <person name="Lorenz W."/>
            <person name="Vasireddy R."/>
            <person name="Vasireddy S."/>
            <person name="Smith T."/>
            <person name="Brown-Elliott B.A."/>
            <person name="Wallace R.J.Jr."/>
            <person name="Hasan N.A."/>
            <person name="Reischl U."/>
            <person name="Sanchez S."/>
        </authorList>
    </citation>
    <scope>NUCLEOTIDE SEQUENCE [LARGE SCALE GENOMIC DNA]</scope>
    <source>
        <strain evidence="1 2">1559</strain>
    </source>
</reference>
<dbReference type="EMBL" id="MLIK01000019">
    <property type="protein sequence ID" value="OHU20699.1"/>
    <property type="molecule type" value="Genomic_DNA"/>
</dbReference>
<dbReference type="OrthoDB" id="4159887at2"/>
<dbReference type="AlphaFoldDB" id="A0A1S1L0L9"/>
<accession>A0A1S1L0L9</accession>
<evidence type="ECO:0000313" key="1">
    <source>
        <dbReference type="EMBL" id="OHU20699.1"/>
    </source>
</evidence>
<evidence type="ECO:0000313" key="2">
    <source>
        <dbReference type="Proteomes" id="UP000179616"/>
    </source>
</evidence>
<organism evidence="1 2">
    <name type="scientific">Mycobacteroides franklinii</name>
    <dbReference type="NCBI Taxonomy" id="948102"/>
    <lineage>
        <taxon>Bacteria</taxon>
        <taxon>Bacillati</taxon>
        <taxon>Actinomycetota</taxon>
        <taxon>Actinomycetes</taxon>
        <taxon>Mycobacteriales</taxon>
        <taxon>Mycobacteriaceae</taxon>
        <taxon>Mycobacteroides</taxon>
    </lineage>
</organism>